<evidence type="ECO:0000259" key="5">
    <source>
        <dbReference type="SMART" id="SM00534"/>
    </source>
</evidence>
<organism evidence="6 7">
    <name type="scientific">Spirosoma soli</name>
    <dbReference type="NCBI Taxonomy" id="1770529"/>
    <lineage>
        <taxon>Bacteria</taxon>
        <taxon>Pseudomonadati</taxon>
        <taxon>Bacteroidota</taxon>
        <taxon>Cytophagia</taxon>
        <taxon>Cytophagales</taxon>
        <taxon>Cytophagaceae</taxon>
        <taxon>Spirosoma</taxon>
    </lineage>
</organism>
<evidence type="ECO:0000313" key="7">
    <source>
        <dbReference type="Proteomes" id="UP001597469"/>
    </source>
</evidence>
<keyword evidence="4" id="KW-0812">Transmembrane</keyword>
<sequence length="536" mass="61252">MRLPKAEHVAQLQATASRLKQEFFDLDKIERYFRLSDKESVYQVISDKTFQDLDMNEVFMFVDRTSSKVGQQFLYHTVRTIPDDRLQSERFEKLINRIERTPGLKDTILLELSTLNSPNAYSVVSLFLRDQVQKPKWFWVIKALSFTSLCVVLLSIGFPQALLLLLPLLAVNFLIHYWNKNNLYQYVGSIPQLARMNQAAKEISNYEVNDELSPGIRLSIDAIDRLGAQMSLFKLEAKLQSEIGLIVDYALELVKALFLLEPLVFFNVLEKINVKRTEIEAVYRYVGEIDVAMSIRFLREQLPFFCLPTLTADKKQLTALDAYHPLIDQSVPNSISLVDHSALLTGSNMSGKTTFIRTIGINALMAQTLNTCFAKQWRMPRLKIHSAIRISDDLLSAKSYYFDEVLTIKTLLDQSQTAEGHLFLLDELFKGTNTVERIASGKAVLSYLNQKANLVFVSTHDLELAELVKDSFQLFHFTEIVEEGTVLFDYTLKKGNLTHTNAIRILELNQYPTEVTDEATQLARHLYANKLKPDAG</sequence>
<feature type="transmembrane region" description="Helical" evidence="4">
    <location>
        <begin position="137"/>
        <end position="156"/>
    </location>
</feature>
<dbReference type="InterPro" id="IPR045076">
    <property type="entry name" value="MutS"/>
</dbReference>
<evidence type="ECO:0000256" key="1">
    <source>
        <dbReference type="ARBA" id="ARBA00022741"/>
    </source>
</evidence>
<dbReference type="InterPro" id="IPR000432">
    <property type="entry name" value="DNA_mismatch_repair_MutS_C"/>
</dbReference>
<dbReference type="EMBL" id="JBHULN010000015">
    <property type="protein sequence ID" value="MFD2573129.1"/>
    <property type="molecule type" value="Genomic_DNA"/>
</dbReference>
<accession>A0ABW5M8W2</accession>
<keyword evidence="4" id="KW-0472">Membrane</keyword>
<evidence type="ECO:0000256" key="3">
    <source>
        <dbReference type="ARBA" id="ARBA00023125"/>
    </source>
</evidence>
<proteinExistence type="predicted"/>
<keyword evidence="4" id="KW-1133">Transmembrane helix</keyword>
<evidence type="ECO:0000256" key="4">
    <source>
        <dbReference type="SAM" id="Phobius"/>
    </source>
</evidence>
<name>A0ABW5M8W2_9BACT</name>
<reference evidence="7" key="1">
    <citation type="journal article" date="2019" name="Int. J. Syst. Evol. Microbiol.">
        <title>The Global Catalogue of Microorganisms (GCM) 10K type strain sequencing project: providing services to taxonomists for standard genome sequencing and annotation.</title>
        <authorList>
            <consortium name="The Broad Institute Genomics Platform"/>
            <consortium name="The Broad Institute Genome Sequencing Center for Infectious Disease"/>
            <person name="Wu L."/>
            <person name="Ma J."/>
        </authorList>
    </citation>
    <scope>NUCLEOTIDE SEQUENCE [LARGE SCALE GENOMIC DNA]</scope>
    <source>
        <strain evidence="7">KCTC 42805</strain>
    </source>
</reference>
<comment type="caution">
    <text evidence="6">The sequence shown here is derived from an EMBL/GenBank/DDBJ whole genome shotgun (WGS) entry which is preliminary data.</text>
</comment>
<keyword evidence="1" id="KW-0547">Nucleotide-binding</keyword>
<keyword evidence="2" id="KW-0067">ATP-binding</keyword>
<protein>
    <submittedName>
        <fullName evidence="6">DNA mismatch repair protein MutS</fullName>
    </submittedName>
</protein>
<keyword evidence="3" id="KW-0238">DNA-binding</keyword>
<dbReference type="SMART" id="SM00534">
    <property type="entry name" value="MUTSac"/>
    <property type="match status" value="1"/>
</dbReference>
<dbReference type="Proteomes" id="UP001597469">
    <property type="component" value="Unassembled WGS sequence"/>
</dbReference>
<dbReference type="Gene3D" id="3.40.50.300">
    <property type="entry name" value="P-loop containing nucleotide triphosphate hydrolases"/>
    <property type="match status" value="1"/>
</dbReference>
<keyword evidence="7" id="KW-1185">Reference proteome</keyword>
<dbReference type="InterPro" id="IPR027417">
    <property type="entry name" value="P-loop_NTPase"/>
</dbReference>
<feature type="domain" description="DNA mismatch repair proteins mutS family" evidence="5">
    <location>
        <begin position="339"/>
        <end position="524"/>
    </location>
</feature>
<gene>
    <name evidence="6" type="ORF">ACFSUS_20980</name>
</gene>
<dbReference type="SUPFAM" id="SSF52540">
    <property type="entry name" value="P-loop containing nucleoside triphosphate hydrolases"/>
    <property type="match status" value="1"/>
</dbReference>
<dbReference type="RefSeq" id="WP_381525724.1">
    <property type="nucleotide sequence ID" value="NZ_JBHULN010000015.1"/>
</dbReference>
<evidence type="ECO:0000256" key="2">
    <source>
        <dbReference type="ARBA" id="ARBA00022840"/>
    </source>
</evidence>
<dbReference type="PANTHER" id="PTHR11361">
    <property type="entry name" value="DNA MISMATCH REPAIR PROTEIN MUTS FAMILY MEMBER"/>
    <property type="match status" value="1"/>
</dbReference>
<evidence type="ECO:0000313" key="6">
    <source>
        <dbReference type="EMBL" id="MFD2573129.1"/>
    </source>
</evidence>
<dbReference type="PANTHER" id="PTHR11361:SF152">
    <property type="entry name" value="DNA MISMATCH REPAIR PROTEIN"/>
    <property type="match status" value="1"/>
</dbReference>
<dbReference type="Pfam" id="PF00488">
    <property type="entry name" value="MutS_V"/>
    <property type="match status" value="1"/>
</dbReference>